<dbReference type="KEGG" id="lgi:LOTGIDRAFT_159199"/>
<dbReference type="OrthoDB" id="269822at2759"/>
<dbReference type="GeneID" id="20237990"/>
<evidence type="ECO:0000313" key="3">
    <source>
        <dbReference type="Proteomes" id="UP000030746"/>
    </source>
</evidence>
<keyword evidence="3" id="KW-1185">Reference proteome</keyword>
<feature type="compositionally biased region" description="Basic and acidic residues" evidence="1">
    <location>
        <begin position="117"/>
        <end position="135"/>
    </location>
</feature>
<dbReference type="RefSeq" id="XP_009051087.1">
    <property type="nucleotide sequence ID" value="XM_009052839.1"/>
</dbReference>
<feature type="region of interest" description="Disordered" evidence="1">
    <location>
        <begin position="566"/>
        <end position="587"/>
    </location>
</feature>
<dbReference type="CTD" id="20237990"/>
<accession>V4A3H6</accession>
<sequence length="970" mass="108524">MQTCYIQLQKTSQRDEKHQIFLHLSKLLTSSLELIRGRQSLHFTALSTINRIIDMCIVHRNYEYGSVTKSADFDTPADNKDIWPSTIKRKEQGVGKHEESGQSTLNRIASLHKRRTSVHDTHADKHNDEEEDGKHCPLHQNRTPLEIMMSMDPSCLMSVLHNNITMHKRIIGTRQKCTPSVRWRHCTHHCLQILSARIVTVMCHGSIVQNKIVSGGHVRTLVEALDPNHDPHLLCLLLQALACIALNPAFHQCLHDADIADMLMQLLLPSDEWYYTNHSTKYAKFVKYHAARILVYMGLLHKLGGRVDLFDRKPFQELNTTGTTNLLQVHSPEDSFIELMAMGHIIIWSPNHTLHAASLEGLIAEIIQEAIEEEKENQNPIIHLSGSVPSLYAASETDYGPRLRTRIISPMASSTDSFDKLNAFQNATVREYIFTALPIVAHPIIVLRLIAHKLFGNMIRRKTMYSDAKLKPPKVERLDACPPRRDTISECSGDPLSKRRKADLQVVISNPIDHSAPHMTKSTSVQERELHNKVNNTNKNGTTKYALRAIGESLVTPLDLNIHQSQNSEPLIDPSDSIDPKASSSKKLFRWPSKRRLSKPSIVHQQSVHRDSIVSIDDEFVSKEPESLGQDVDIVAFQRELINLPTFVMETPPVDISPVFSRSSSVPDNLACRTGRTDTVTINGSFSQIAISGMDLESNLDQSKNAIVTPPQSLDHLVTGSLVTITTTDCDNNINNIPMDSLDDSDSLVDNVPTNIVVHFEAPSSPQPSTGSQSSQHVVFEYPPNSVCMSIPNSSSCSHLLPNSDSLTLSSPVQSQPQSSFPSQLSPTAVSHCSSISSQCTAKSSSPLNSPFEIPYTHRGILKVMETWISVCRVDLDGNNVIAMETRDFLKKLSILGHDYKLWCQKTGALLHLEDLNTGDSHDKEIDGADNINGQYSKGHGHIKHRWINSFREIKSLWFTFVYGVPKDIE</sequence>
<feature type="region of interest" description="Disordered" evidence="1">
    <location>
        <begin position="114"/>
        <end position="138"/>
    </location>
</feature>
<proteinExistence type="predicted"/>
<organism evidence="2 3">
    <name type="scientific">Lottia gigantea</name>
    <name type="common">Giant owl limpet</name>
    <dbReference type="NCBI Taxonomy" id="225164"/>
    <lineage>
        <taxon>Eukaryota</taxon>
        <taxon>Metazoa</taxon>
        <taxon>Spiralia</taxon>
        <taxon>Lophotrochozoa</taxon>
        <taxon>Mollusca</taxon>
        <taxon>Gastropoda</taxon>
        <taxon>Patellogastropoda</taxon>
        <taxon>Lottioidea</taxon>
        <taxon>Lottiidae</taxon>
        <taxon>Lottia</taxon>
    </lineage>
</organism>
<dbReference type="HOGENOM" id="CLU_305715_0_0_1"/>
<name>V4A3H6_LOTGI</name>
<protein>
    <submittedName>
        <fullName evidence="2">Uncharacterized protein</fullName>
    </submittedName>
</protein>
<reference evidence="2 3" key="1">
    <citation type="journal article" date="2013" name="Nature">
        <title>Insights into bilaterian evolution from three spiralian genomes.</title>
        <authorList>
            <person name="Simakov O."/>
            <person name="Marletaz F."/>
            <person name="Cho S.J."/>
            <person name="Edsinger-Gonzales E."/>
            <person name="Havlak P."/>
            <person name="Hellsten U."/>
            <person name="Kuo D.H."/>
            <person name="Larsson T."/>
            <person name="Lv J."/>
            <person name="Arendt D."/>
            <person name="Savage R."/>
            <person name="Osoegawa K."/>
            <person name="de Jong P."/>
            <person name="Grimwood J."/>
            <person name="Chapman J.A."/>
            <person name="Shapiro H."/>
            <person name="Aerts A."/>
            <person name="Otillar R.P."/>
            <person name="Terry A.Y."/>
            <person name="Boore J.L."/>
            <person name="Grigoriev I.V."/>
            <person name="Lindberg D.R."/>
            <person name="Seaver E.C."/>
            <person name="Weisblat D.A."/>
            <person name="Putnam N.H."/>
            <person name="Rokhsar D.S."/>
        </authorList>
    </citation>
    <scope>NUCLEOTIDE SEQUENCE [LARGE SCALE GENOMIC DNA]</scope>
</reference>
<dbReference type="Gene3D" id="1.25.10.10">
    <property type="entry name" value="Leucine-rich Repeat Variant"/>
    <property type="match status" value="1"/>
</dbReference>
<dbReference type="OMA" id="NERILHN"/>
<dbReference type="EMBL" id="KB201262">
    <property type="protein sequence ID" value="ESO98393.1"/>
    <property type="molecule type" value="Genomic_DNA"/>
</dbReference>
<dbReference type="Proteomes" id="UP000030746">
    <property type="component" value="Unassembled WGS sequence"/>
</dbReference>
<dbReference type="InterPro" id="IPR011989">
    <property type="entry name" value="ARM-like"/>
</dbReference>
<gene>
    <name evidence="2" type="ORF">LOTGIDRAFT_159199</name>
</gene>
<dbReference type="SUPFAM" id="SSF48371">
    <property type="entry name" value="ARM repeat"/>
    <property type="match status" value="1"/>
</dbReference>
<dbReference type="AlphaFoldDB" id="V4A3H6"/>
<evidence type="ECO:0000313" key="2">
    <source>
        <dbReference type="EMBL" id="ESO98393.1"/>
    </source>
</evidence>
<evidence type="ECO:0000256" key="1">
    <source>
        <dbReference type="SAM" id="MobiDB-lite"/>
    </source>
</evidence>
<dbReference type="InterPro" id="IPR016024">
    <property type="entry name" value="ARM-type_fold"/>
</dbReference>
<dbReference type="STRING" id="225164.V4A3H6"/>